<dbReference type="PROSITE" id="PS51257">
    <property type="entry name" value="PROKAR_LIPOPROTEIN"/>
    <property type="match status" value="1"/>
</dbReference>
<organism evidence="1 2">
    <name type="scientific">Myroides marinus</name>
    <dbReference type="NCBI Taxonomy" id="703342"/>
    <lineage>
        <taxon>Bacteria</taxon>
        <taxon>Pseudomonadati</taxon>
        <taxon>Bacteroidota</taxon>
        <taxon>Flavobacteriia</taxon>
        <taxon>Flavobacteriales</taxon>
        <taxon>Flavobacteriaceae</taxon>
        <taxon>Myroides</taxon>
    </lineage>
</organism>
<dbReference type="EMBL" id="FNYS01000002">
    <property type="protein sequence ID" value="SEI62854.1"/>
    <property type="molecule type" value="Genomic_DNA"/>
</dbReference>
<sequence length="326" mass="37242">MKRLGYFIILLFMLFSCKERTANDKEINSTEEPCQVLIVINDRLWSGSVGDSIREYLATPIEGITPPEAKFLISQISPNLFSSRTKGRRNIIVFSDNYNNNGFQLEKNKFANTQLYFTVSGDSKAGLVNELRKNADSIVNTILTSEFEVITNKLLKGSLVDANFFQDKFRVNLTLPTTYKLVSNSDHFVWYKKDVASGSSNVLIYDIPIERIENTDNTVINNLLAVKDSVNGKYIHSIEDNSFLSPNEGNMPTNKQFVRQGRTVYEFNGDWDMQNSFMSGPYMSYAFRDEKAKRYLFIEALVYNPSMGKRAILMEMEAIVNTLTFK</sequence>
<gene>
    <name evidence="1" type="ORF">SAMN04488018_102324</name>
</gene>
<dbReference type="GeneID" id="82256014"/>
<name>A0A1H6SAB7_9FLAO</name>
<evidence type="ECO:0008006" key="3">
    <source>
        <dbReference type="Google" id="ProtNLM"/>
    </source>
</evidence>
<dbReference type="Proteomes" id="UP000183077">
    <property type="component" value="Unassembled WGS sequence"/>
</dbReference>
<dbReference type="RefSeq" id="WP_240485466.1">
    <property type="nucleotide sequence ID" value="NZ_FNYS01000002.1"/>
</dbReference>
<reference evidence="1 2" key="1">
    <citation type="submission" date="2016-10" db="EMBL/GenBank/DDBJ databases">
        <authorList>
            <person name="de Groot N.N."/>
        </authorList>
    </citation>
    <scope>NUCLEOTIDE SEQUENCE [LARGE SCALE GENOMIC DNA]</scope>
    <source>
        <strain evidence="1 2">DSM 23048</strain>
    </source>
</reference>
<protein>
    <recommendedName>
        <fullName evidence="3">DUF4837 domain-containing protein</fullName>
    </recommendedName>
</protein>
<evidence type="ECO:0000313" key="1">
    <source>
        <dbReference type="EMBL" id="SEI62854.1"/>
    </source>
</evidence>
<dbReference type="Pfam" id="PF16125">
    <property type="entry name" value="DUF4837"/>
    <property type="match status" value="1"/>
</dbReference>
<proteinExistence type="predicted"/>
<evidence type="ECO:0000313" key="2">
    <source>
        <dbReference type="Proteomes" id="UP000183077"/>
    </source>
</evidence>
<accession>A0A1H6SAB7</accession>
<dbReference type="InterPro" id="IPR032286">
    <property type="entry name" value="DUF4837"/>
</dbReference>
<dbReference type="AlphaFoldDB" id="A0A1H6SAB7"/>